<evidence type="ECO:0000313" key="3">
    <source>
        <dbReference type="Proteomes" id="UP001219862"/>
    </source>
</evidence>
<name>A0ABT5KW56_9BURK</name>
<dbReference type="Proteomes" id="UP001219862">
    <property type="component" value="Unassembled WGS sequence"/>
</dbReference>
<evidence type="ECO:0000256" key="1">
    <source>
        <dbReference type="SAM" id="Coils"/>
    </source>
</evidence>
<dbReference type="Gene3D" id="1.20.5.300">
    <property type="match status" value="1"/>
</dbReference>
<protein>
    <submittedName>
        <fullName evidence="2">SlyX family protein</fullName>
    </submittedName>
</protein>
<feature type="coiled-coil region" evidence="1">
    <location>
        <begin position="29"/>
        <end position="56"/>
    </location>
</feature>
<keyword evidence="1" id="KW-0175">Coiled coil</keyword>
<gene>
    <name evidence="2" type="ORF">PRZ01_18420</name>
</gene>
<dbReference type="RefSeq" id="WP_273598307.1">
    <property type="nucleotide sequence ID" value="NZ_JAQQXS010000022.1"/>
</dbReference>
<dbReference type="InterPro" id="IPR007236">
    <property type="entry name" value="SlyX"/>
</dbReference>
<sequence length="76" mass="8865">MELSHPIDPQLEARLTALEIKASFNEDLLDELNEIVVRQQQQIDLLRNELLALREQRSDDGTPAFRSLRDELPPHY</sequence>
<evidence type="ECO:0000313" key="2">
    <source>
        <dbReference type="EMBL" id="MDC8787168.1"/>
    </source>
</evidence>
<dbReference type="Pfam" id="PF04102">
    <property type="entry name" value="SlyX"/>
    <property type="match status" value="1"/>
</dbReference>
<reference evidence="2 3" key="1">
    <citation type="submission" date="2022-10" db="EMBL/GenBank/DDBJ databases">
        <title>paucibacter sp. hw8 Genome sequencing.</title>
        <authorList>
            <person name="Park S."/>
        </authorList>
    </citation>
    <scope>NUCLEOTIDE SEQUENCE [LARGE SCALE GENOMIC DNA]</scope>
    <source>
        <strain evidence="3">hw8</strain>
    </source>
</reference>
<keyword evidence="3" id="KW-1185">Reference proteome</keyword>
<accession>A0ABT5KW56</accession>
<dbReference type="PANTHER" id="PTHR36508">
    <property type="entry name" value="PROTEIN SLYX"/>
    <property type="match status" value="1"/>
</dbReference>
<organism evidence="2 3">
    <name type="scientific">Roseateles koreensis</name>
    <dbReference type="NCBI Taxonomy" id="2987526"/>
    <lineage>
        <taxon>Bacteria</taxon>
        <taxon>Pseudomonadati</taxon>
        <taxon>Pseudomonadota</taxon>
        <taxon>Betaproteobacteria</taxon>
        <taxon>Burkholderiales</taxon>
        <taxon>Sphaerotilaceae</taxon>
        <taxon>Roseateles</taxon>
    </lineage>
</organism>
<proteinExistence type="predicted"/>
<dbReference type="EMBL" id="JAQQXS010000022">
    <property type="protein sequence ID" value="MDC8787168.1"/>
    <property type="molecule type" value="Genomic_DNA"/>
</dbReference>
<dbReference type="PANTHER" id="PTHR36508:SF1">
    <property type="entry name" value="PROTEIN SLYX"/>
    <property type="match status" value="1"/>
</dbReference>
<comment type="caution">
    <text evidence="2">The sequence shown here is derived from an EMBL/GenBank/DDBJ whole genome shotgun (WGS) entry which is preliminary data.</text>
</comment>